<comment type="subcellular location">
    <subcellularLocation>
        <location evidence="8">Nucleus</location>
    </subcellularLocation>
    <subcellularLocation>
        <location evidence="8">Mitochondrion</location>
    </subcellularLocation>
</comment>
<dbReference type="EC" id="4.2.99.18" evidence="8"/>
<dbReference type="HAMAP" id="MF_03183">
    <property type="entry name" value="Endonuclease_III_Nth"/>
    <property type="match status" value="1"/>
</dbReference>
<comment type="similarity">
    <text evidence="1 8">Belongs to the Nth/MutY family.</text>
</comment>
<evidence type="ECO:0000256" key="4">
    <source>
        <dbReference type="ARBA" id="ARBA00023204"/>
    </source>
</evidence>
<dbReference type="AlphaFoldDB" id="A0A017S2X7"/>
<dbReference type="PANTHER" id="PTHR43286:SF1">
    <property type="entry name" value="ENDONUCLEASE III-LIKE PROTEIN 1"/>
    <property type="match status" value="1"/>
</dbReference>
<sequence>MRTSRTSQETTKRLQALSPRRTRGSTNPDLNLQRFAYDNPREIKDEDVSSLSSVNTVDIEDVLEPPAKRRKAAPVPAAPSVPARARQTPNGAPTKRTRRTPARKIKTDGATTVQPPSDWETIYNTVKKMRAMNPTAPVDTMGCAELYWRASSVKDQRFHILIALMLSSQTKDTVTAVAMGRLHTELGAVEEDSAVKKEEDIEDGVKTEDDIKKEVIKKKDDIEDGAKEEDVKKEDGEENQASTLTLQNILAVSPQRLNELIRTVGFHNNKTKYIKATAQILHDKFNSDIPSTAPELMSLPGVGPKMAYLCMSAAWGKHDGIGVDVHVHRITNLWGWHKTKNPEETRAALESWLPRDKWHEINKLLVGLGQTICLPVGRKCGECDLAGTKLLVTVGVYRAPKGSEYHGTFEWVELPHNHLLWPHGLNGIYFITHIYLLTISIYAEHSTIYPTPSNHSAMPPKRAKAEQPLREDEMDIDEIEDEPLSPTKDRMEPSPDYTPSNSRLTFFDLPAHIRTRIYLLSGLARPCTTRIDTGWPRNYPSRNNFCELEREDLRVSRQGGYYTAATTTRFCTHPNFPMALFRVSRQMHKEAARIFLKNSFAMLLAYRSDLDYFQMSLGWAFSRLRSLHIELRPGDGRFLKMRGGMHGTAWNTWAAFCGQVKGKMPALDAFSLKCKVRMPEVADKLLDHMQGFPELLSCGVHFNPSPDDELQVKVRQFCWKMTGRLDPPSFPFVRLPKEMQLLVLEFLLTNRSDPYSPRAGNSLSEGFRCLESVVTFQNRRYLRAHDVRPMMCCGTCSPSQAMCFCFSRQCAFSTTCSCFSTPLPYFLVSREFYNMAHHIFYSKNVFAFVEEDPEDMLRITHNIPTPTFMQIRRLAFKFPYHHRMPYRLNAQKIEETAFISWSVLHRFIREHFDLPKLSISVIDVGGADTFSRTRMISSRNRYLRKLLLSFADLKGLRDFWVFLADDPGFEEEAKAVVLGRKEADDSRVYEEDTFLYREL</sequence>
<reference evidence="12" key="1">
    <citation type="journal article" date="2014" name="Nat. Commun.">
        <title>Genomic adaptations of the halophilic Dead Sea filamentous fungus Eurotium rubrum.</title>
        <authorList>
            <person name="Kis-Papo T."/>
            <person name="Weig A.R."/>
            <person name="Riley R."/>
            <person name="Persoh D."/>
            <person name="Salamov A."/>
            <person name="Sun H."/>
            <person name="Lipzen A."/>
            <person name="Wasser S.P."/>
            <person name="Rambold G."/>
            <person name="Grigoriev I.V."/>
            <person name="Nevo E."/>
        </authorList>
    </citation>
    <scope>NUCLEOTIDE SEQUENCE [LARGE SCALE GENOMIC DNA]</scope>
    <source>
        <strain evidence="12">CBS 135680</strain>
    </source>
</reference>
<dbReference type="Pfam" id="PF00730">
    <property type="entry name" value="HhH-GPD"/>
    <property type="match status" value="1"/>
</dbReference>
<dbReference type="GO" id="GO:0006285">
    <property type="term" value="P:base-excision repair, AP site formation"/>
    <property type="evidence" value="ECO:0007669"/>
    <property type="project" value="UniProtKB-UniRule"/>
</dbReference>
<evidence type="ECO:0000256" key="9">
    <source>
        <dbReference type="SAM" id="MobiDB-lite"/>
    </source>
</evidence>
<dbReference type="STRING" id="1388766.A0A017S2X7"/>
<dbReference type="Gene3D" id="1.10.1670.10">
    <property type="entry name" value="Helix-hairpin-Helix base-excision DNA repair enzymes (C-terminal)"/>
    <property type="match status" value="1"/>
</dbReference>
<dbReference type="InterPro" id="IPR004036">
    <property type="entry name" value="Endonuclease-III-like_CS2"/>
</dbReference>
<dbReference type="EMBL" id="KK088446">
    <property type="protein sequence ID" value="EYE91307.1"/>
    <property type="molecule type" value="Genomic_DNA"/>
</dbReference>
<dbReference type="InterPro" id="IPR023170">
    <property type="entry name" value="HhH_base_excis_C"/>
</dbReference>
<dbReference type="SMART" id="SM00478">
    <property type="entry name" value="ENDO3c"/>
    <property type="match status" value="1"/>
</dbReference>
<comment type="caution">
    <text evidence="8">Lacks conserved residue(s) required for the propagation of feature annotation.</text>
</comment>
<keyword evidence="12" id="KW-1185">Reference proteome</keyword>
<dbReference type="HOGENOM" id="CLU_305877_0_0_1"/>
<name>A0A017S2X7_ASPRC</name>
<feature type="compositionally biased region" description="Low complexity" evidence="9">
    <location>
        <begin position="73"/>
        <end position="86"/>
    </location>
</feature>
<keyword evidence="4 8" id="KW-0234">DNA repair</keyword>
<dbReference type="InterPro" id="IPR011257">
    <property type="entry name" value="DNA_glycosylase"/>
</dbReference>
<dbReference type="Gene3D" id="1.10.340.30">
    <property type="entry name" value="Hypothetical protein, domain 2"/>
    <property type="match status" value="2"/>
</dbReference>
<proteinExistence type="inferred from homology"/>
<evidence type="ECO:0000256" key="5">
    <source>
        <dbReference type="ARBA" id="ARBA00023239"/>
    </source>
</evidence>
<keyword evidence="6 8" id="KW-0326">Glycosidase</keyword>
<evidence type="ECO:0000313" key="12">
    <source>
        <dbReference type="Proteomes" id="UP000019804"/>
    </source>
</evidence>
<accession>A0A017S2X7</accession>
<dbReference type="GO" id="GO:0140078">
    <property type="term" value="F:class I DNA-(apurinic or apyrimidinic site) endonuclease activity"/>
    <property type="evidence" value="ECO:0007669"/>
    <property type="project" value="UniProtKB-EC"/>
</dbReference>
<dbReference type="InterPro" id="IPR030841">
    <property type="entry name" value="NTH1"/>
</dbReference>
<dbReference type="GO" id="GO:0003677">
    <property type="term" value="F:DNA binding"/>
    <property type="evidence" value="ECO:0007669"/>
    <property type="project" value="UniProtKB-UniRule"/>
</dbReference>
<dbReference type="GO" id="GO:0000703">
    <property type="term" value="F:oxidized pyrimidine nucleobase lesion DNA N-glycosylase activity"/>
    <property type="evidence" value="ECO:0007669"/>
    <property type="project" value="UniProtKB-UniRule"/>
</dbReference>
<gene>
    <name evidence="8" type="primary">NTH1</name>
    <name evidence="11" type="ORF">EURHEDRAFT_526359</name>
</gene>
<dbReference type="Pfam" id="PF00633">
    <property type="entry name" value="HHH"/>
    <property type="match status" value="1"/>
</dbReference>
<evidence type="ECO:0000256" key="1">
    <source>
        <dbReference type="ARBA" id="ARBA00008343"/>
    </source>
</evidence>
<evidence type="ECO:0000256" key="3">
    <source>
        <dbReference type="ARBA" id="ARBA00022801"/>
    </source>
</evidence>
<comment type="catalytic activity">
    <reaction evidence="7 8">
        <text>2'-deoxyribonucleotide-(2'-deoxyribose 5'-phosphate)-2'-deoxyribonucleotide-DNA = a 3'-end 2'-deoxyribonucleotide-(2,3-dehydro-2,3-deoxyribose 5'-phosphate)-DNA + a 5'-end 5'-phospho-2'-deoxyribonucleoside-DNA + H(+)</text>
        <dbReference type="Rhea" id="RHEA:66592"/>
        <dbReference type="Rhea" id="RHEA-COMP:13180"/>
        <dbReference type="Rhea" id="RHEA-COMP:16897"/>
        <dbReference type="Rhea" id="RHEA-COMP:17067"/>
        <dbReference type="ChEBI" id="CHEBI:15378"/>
        <dbReference type="ChEBI" id="CHEBI:136412"/>
        <dbReference type="ChEBI" id="CHEBI:157695"/>
        <dbReference type="ChEBI" id="CHEBI:167181"/>
        <dbReference type="EC" id="4.2.99.18"/>
    </reaction>
</comment>
<dbReference type="PANTHER" id="PTHR43286">
    <property type="entry name" value="ENDONUCLEASE III-LIKE PROTEIN 1"/>
    <property type="match status" value="1"/>
</dbReference>
<keyword evidence="8" id="KW-0539">Nucleus</keyword>
<keyword evidence="8" id="KW-0496">Mitochondrion</keyword>
<feature type="region of interest" description="Disordered" evidence="9">
    <location>
        <begin position="1"/>
        <end position="34"/>
    </location>
</feature>
<keyword evidence="5 8" id="KW-0456">Lyase</keyword>
<dbReference type="InterPro" id="IPR003265">
    <property type="entry name" value="HhH-GPD_domain"/>
</dbReference>
<organism evidence="11 12">
    <name type="scientific">Aspergillus ruber (strain CBS 135680)</name>
    <dbReference type="NCBI Taxonomy" id="1388766"/>
    <lineage>
        <taxon>Eukaryota</taxon>
        <taxon>Fungi</taxon>
        <taxon>Dikarya</taxon>
        <taxon>Ascomycota</taxon>
        <taxon>Pezizomycotina</taxon>
        <taxon>Eurotiomycetes</taxon>
        <taxon>Eurotiomycetidae</taxon>
        <taxon>Eurotiales</taxon>
        <taxon>Aspergillaceae</taxon>
        <taxon>Aspergillus</taxon>
        <taxon>Aspergillus subgen. Aspergillus</taxon>
    </lineage>
</organism>
<feature type="compositionally biased region" description="Basic residues" evidence="9">
    <location>
        <begin position="95"/>
        <end position="104"/>
    </location>
</feature>
<keyword evidence="3 8" id="KW-0378">Hydrolase</keyword>
<comment type="function">
    <text evidence="8">Bifunctional DNA N-glycosylase with associated apurinic/apyrimidinic (AP) lyase function that catalyzes the first step in base excision repair (BER), the primary repair pathway for the repair of oxidative DNA damage. The DNA N-glycosylase activity releases the damaged DNA base from DNA by cleaving the N-glycosidic bond, leaving an AP site. The AP lyase activity cleaves the phosphodiester bond 3' to the AP site by a beta-elimination. Primarily recognizes and repairs oxidative base damage of pyrimidines.</text>
</comment>
<dbReference type="GO" id="GO:0005634">
    <property type="term" value="C:nucleus"/>
    <property type="evidence" value="ECO:0007669"/>
    <property type="project" value="UniProtKB-SubCell"/>
</dbReference>
<dbReference type="CDD" id="cd00056">
    <property type="entry name" value="ENDO3c"/>
    <property type="match status" value="1"/>
</dbReference>
<feature type="region of interest" description="Disordered" evidence="9">
    <location>
        <begin position="62"/>
        <end position="116"/>
    </location>
</feature>
<evidence type="ECO:0000259" key="10">
    <source>
        <dbReference type="SMART" id="SM00478"/>
    </source>
</evidence>
<dbReference type="GO" id="GO:0006289">
    <property type="term" value="P:nucleotide-excision repair"/>
    <property type="evidence" value="ECO:0007669"/>
    <property type="project" value="TreeGrafter"/>
</dbReference>
<dbReference type="InterPro" id="IPR000445">
    <property type="entry name" value="HhH_motif"/>
</dbReference>
<keyword evidence="2 8" id="KW-0227">DNA damage</keyword>
<dbReference type="OrthoDB" id="2099276at2759"/>
<evidence type="ECO:0000256" key="8">
    <source>
        <dbReference type="HAMAP-Rule" id="MF_03183"/>
    </source>
</evidence>
<dbReference type="GO" id="GO:0005739">
    <property type="term" value="C:mitochondrion"/>
    <property type="evidence" value="ECO:0007669"/>
    <property type="project" value="UniProtKB-SubCell"/>
</dbReference>
<evidence type="ECO:0000256" key="2">
    <source>
        <dbReference type="ARBA" id="ARBA00022763"/>
    </source>
</evidence>
<feature type="region of interest" description="Disordered" evidence="9">
    <location>
        <begin position="452"/>
        <end position="499"/>
    </location>
</feature>
<dbReference type="PROSITE" id="PS01155">
    <property type="entry name" value="ENDONUCLEASE_III_2"/>
    <property type="match status" value="1"/>
</dbReference>
<dbReference type="EC" id="3.2.2.-" evidence="8"/>
<protein>
    <recommendedName>
        <fullName evidence="8">Endonuclease III homolog</fullName>
        <ecNumber evidence="8">3.2.2.-</ecNumber>
        <ecNumber evidence="8">4.2.99.18</ecNumber>
    </recommendedName>
    <alternativeName>
        <fullName evidence="8">Bifunctional DNA N-glycosylase/DNA-(apurinic or apyrimidinic site) lyase</fullName>
        <shortName evidence="8">DNA glycosylase/AP lyase</shortName>
    </alternativeName>
</protein>
<feature type="domain" description="HhH-GPD" evidence="10">
    <location>
        <begin position="224"/>
        <end position="371"/>
    </location>
</feature>
<evidence type="ECO:0000256" key="6">
    <source>
        <dbReference type="ARBA" id="ARBA00023295"/>
    </source>
</evidence>
<dbReference type="Proteomes" id="UP000019804">
    <property type="component" value="Unassembled WGS sequence"/>
</dbReference>
<evidence type="ECO:0000256" key="7">
    <source>
        <dbReference type="ARBA" id="ARBA00044632"/>
    </source>
</evidence>
<evidence type="ECO:0000313" key="11">
    <source>
        <dbReference type="EMBL" id="EYE91307.1"/>
    </source>
</evidence>
<feature type="compositionally biased region" description="Acidic residues" evidence="9">
    <location>
        <begin position="472"/>
        <end position="483"/>
    </location>
</feature>
<dbReference type="SUPFAM" id="SSF48150">
    <property type="entry name" value="DNA-glycosylase"/>
    <property type="match status" value="1"/>
</dbReference>